<dbReference type="InterPro" id="IPR011989">
    <property type="entry name" value="ARM-like"/>
</dbReference>
<dbReference type="Gene3D" id="1.25.10.10">
    <property type="entry name" value="Leucine-rich Repeat Variant"/>
    <property type="match status" value="1"/>
</dbReference>
<dbReference type="RefSeq" id="XP_004997696.1">
    <property type="nucleotide sequence ID" value="XM_004997639.1"/>
</dbReference>
<dbReference type="Proteomes" id="UP000007799">
    <property type="component" value="Unassembled WGS sequence"/>
</dbReference>
<dbReference type="InterPro" id="IPR016024">
    <property type="entry name" value="ARM-type_fold"/>
</dbReference>
<keyword evidence="2" id="KW-1185">Reference proteome</keyword>
<dbReference type="GeneID" id="16078292"/>
<dbReference type="SUPFAM" id="SSF48371">
    <property type="entry name" value="ARM repeat"/>
    <property type="match status" value="1"/>
</dbReference>
<dbReference type="KEGG" id="sre:PTSG_01718"/>
<sequence length="911" mass="98174">MQEVLEVVEAILARPNDELTQQWNEFQNSDAAWSTLLDVIQSPSASQPVRLFACTTFRHKCTDGSLLALQPEALHELYQRLVACIGMDAIGKAEARSLCIAVGAVLAREPQLLEAALEGQGVFNDLPTNLAFDALASVPEMIQPSSFTTQQEHQRRIHASVNRVLSLTTQALEQGLSTTDGVAVCRTITAWCSGDVAASVTPQTTATLLPCLWPVLLADTPEAVVAAADAFTALLENVRISEHEECVQFLAARVCDAAEPAAQHVQALYASAYEHGIGGDDGDSAYTALLRFAAVWATSMALVLPRLLVQGNTDTVGAAVMTLCALLNHPLLPVAEVALVGFASLPELDGSADATVPLMREILNSICDRCCFIEDDGTRREWEEVAQDFNRVRRAARDAIADIALSLHDPIWPLAEELMSTRLSSDSPQRVEVALFLIEAVCSTVPAPQQSVSSQLGDTLAQVASLCFLQLAPDTRVELARLRLLNALIPHVVSNPNLIQPAFALCIERAQLPELAQEAGRVMAAVMAKLRRNLTGVDISSLASALVSAAVHTDAEEVIEAATRLLVAHVTSTGAYADALSSLTSGLLDRLSTILTAPDLNVIALCTSLDLLGIHVRFCDAMRTSEETHPVAVVLEQLSSQADQIVAFVPRGDDYPVPGEALCRLTMKAIKANPLVCVMQGAAVFHIVTESMKHHTKASMDVLCALVEVSSMLPDEQQQQLHSLIKNTIAIFSEQFPEDPAVACALLNLCFRSLVFQPTLVLSTRDESATFFQFALRALQADDVNTMCIAVQIFMFTLRQLNTLEQVREWLQHSGMQLVETVLDQVVARHDADLCRRLGAILAALVAIEADVVQSLPTVLAQALERQGMGARLQEAEEPLAPLLDPAKAGAVTADDVTQALLAIAAICNRR</sequence>
<accession>F2TYR5</accession>
<dbReference type="EMBL" id="GL832957">
    <property type="protein sequence ID" value="EGD78739.1"/>
    <property type="molecule type" value="Genomic_DNA"/>
</dbReference>
<organism evidence="2">
    <name type="scientific">Salpingoeca rosetta (strain ATCC 50818 / BSB-021)</name>
    <dbReference type="NCBI Taxonomy" id="946362"/>
    <lineage>
        <taxon>Eukaryota</taxon>
        <taxon>Choanoflagellata</taxon>
        <taxon>Craspedida</taxon>
        <taxon>Salpingoecidae</taxon>
        <taxon>Salpingoeca</taxon>
    </lineage>
</organism>
<gene>
    <name evidence="1" type="ORF">PTSG_01718</name>
</gene>
<evidence type="ECO:0000313" key="1">
    <source>
        <dbReference type="EMBL" id="EGD78739.1"/>
    </source>
</evidence>
<evidence type="ECO:0000313" key="2">
    <source>
        <dbReference type="Proteomes" id="UP000007799"/>
    </source>
</evidence>
<evidence type="ECO:0008006" key="3">
    <source>
        <dbReference type="Google" id="ProtNLM"/>
    </source>
</evidence>
<protein>
    <recommendedName>
        <fullName evidence="3">Exportin-1/Importin-beta-like domain-containing protein</fullName>
    </recommendedName>
</protein>
<reference evidence="1" key="1">
    <citation type="submission" date="2009-08" db="EMBL/GenBank/DDBJ databases">
        <title>Annotation of Salpingoeca rosetta.</title>
        <authorList>
            <consortium name="The Broad Institute Genome Sequencing Platform"/>
            <person name="Russ C."/>
            <person name="Cuomo C."/>
            <person name="Burger G."/>
            <person name="Gray M.W."/>
            <person name="Holland P.W.H."/>
            <person name="King N."/>
            <person name="Lang F.B.F."/>
            <person name="Roger A.J."/>
            <person name="Ruiz-Trillo I."/>
            <person name="Young S.K."/>
            <person name="Zeng Q."/>
            <person name="Gargeya S."/>
            <person name="Alvarado L."/>
            <person name="Berlin A."/>
            <person name="Chapman S.B."/>
            <person name="Chen Z."/>
            <person name="Freedman E."/>
            <person name="Gellesch M."/>
            <person name="Goldberg J."/>
            <person name="Griggs A."/>
            <person name="Gujja S."/>
            <person name="Heilman E."/>
            <person name="Heiman D."/>
            <person name="Howarth C."/>
            <person name="Mehta T."/>
            <person name="Neiman D."/>
            <person name="Pearson M."/>
            <person name="Roberts A."/>
            <person name="Saif S."/>
            <person name="Shea T."/>
            <person name="Shenoy N."/>
            <person name="Sisk P."/>
            <person name="Stolte C."/>
            <person name="Sykes S."/>
            <person name="White J."/>
            <person name="Yandava C."/>
            <person name="Haas B."/>
            <person name="Nusbaum C."/>
            <person name="Birren B."/>
        </authorList>
    </citation>
    <scope>NUCLEOTIDE SEQUENCE [LARGE SCALE GENOMIC DNA]</scope>
    <source>
        <strain evidence="1">ATCC 50818</strain>
    </source>
</reference>
<proteinExistence type="predicted"/>
<dbReference type="AlphaFoldDB" id="F2TYR5"/>
<dbReference type="InParanoid" id="F2TYR5"/>
<name>F2TYR5_SALR5</name>